<sequence length="393" mass="40941">MSPAPHPRLFPASPSLPTLTLRAPSPAAGGARSAAFGDPRLPPLLASLLPGAPSGRRRRAAPRGASRYVRPGSSGSAPGREGGGSCGRHRVAAGPAPPGLRRSGDSGGRAPAAGRWVGAGEDAPSPSSAAAGRRAARVGRQGRRPGTAAKGPRDELGPSFPMASPPGLELKTLSSGPQTPRRPAPLGLLAPSRQGVENACFSSEEHETHFQNPGDIRLGSSPSPPGGVPSRPRSQRDDLSLHSEEGPGLEPVSRPVDYGFASALVFLVSGILLVVTAYAIPREAHVNPDSVTAREMERLEMYYARLGSHLDKCIIAGLGLLTVGGMLLSVLLMISLCKGELYRRPTFVPYRGSRKTYGSINLRMRQLSGDGGQGLVENEVVQVSETSRTLQGS</sequence>
<dbReference type="InterPro" id="IPR029695">
    <property type="entry name" value="TMEM74-like"/>
</dbReference>
<feature type="transmembrane region" description="Helical" evidence="2">
    <location>
        <begin position="314"/>
        <end position="334"/>
    </location>
</feature>
<name>A0A7J7QU30_MYOMY</name>
<dbReference type="PANTHER" id="PTHR16125:SF4">
    <property type="entry name" value="TRANSMEMBRANE PROTEIN 74B"/>
    <property type="match status" value="1"/>
</dbReference>
<feature type="compositionally biased region" description="Low complexity" evidence="1">
    <location>
        <begin position="118"/>
        <end position="133"/>
    </location>
</feature>
<evidence type="ECO:0000256" key="1">
    <source>
        <dbReference type="SAM" id="MobiDB-lite"/>
    </source>
</evidence>
<comment type="caution">
    <text evidence="3">The sequence shown here is derived from an EMBL/GenBank/DDBJ whole genome shotgun (WGS) entry which is preliminary data.</text>
</comment>
<dbReference type="PANTHER" id="PTHR16125">
    <property type="entry name" value="TRANSMEMBRANE PROTEIN 74"/>
    <property type="match status" value="1"/>
</dbReference>
<protein>
    <submittedName>
        <fullName evidence="3">Transmembrane protein 74B</fullName>
    </submittedName>
</protein>
<dbReference type="Proteomes" id="UP000527355">
    <property type="component" value="Unassembled WGS sequence"/>
</dbReference>
<feature type="compositionally biased region" description="Basic and acidic residues" evidence="1">
    <location>
        <begin position="234"/>
        <end position="245"/>
    </location>
</feature>
<keyword evidence="2" id="KW-0472">Membrane</keyword>
<keyword evidence="4" id="KW-1185">Reference proteome</keyword>
<feature type="region of interest" description="Disordered" evidence="1">
    <location>
        <begin position="1"/>
        <end position="250"/>
    </location>
</feature>
<accession>A0A7J7QU30</accession>
<organism evidence="3 4">
    <name type="scientific">Myotis myotis</name>
    <name type="common">Greater mouse-eared bat</name>
    <name type="synonym">Vespertilio myotis</name>
    <dbReference type="NCBI Taxonomy" id="51298"/>
    <lineage>
        <taxon>Eukaryota</taxon>
        <taxon>Metazoa</taxon>
        <taxon>Chordata</taxon>
        <taxon>Craniata</taxon>
        <taxon>Vertebrata</taxon>
        <taxon>Euteleostomi</taxon>
        <taxon>Mammalia</taxon>
        <taxon>Eutheria</taxon>
        <taxon>Laurasiatheria</taxon>
        <taxon>Chiroptera</taxon>
        <taxon>Yangochiroptera</taxon>
        <taxon>Vespertilionidae</taxon>
        <taxon>Myotis</taxon>
    </lineage>
</organism>
<dbReference type="VEuPathDB" id="HostDB:GeneID_118657515"/>
<keyword evidence="2 3" id="KW-0812">Transmembrane</keyword>
<evidence type="ECO:0000256" key="2">
    <source>
        <dbReference type="SAM" id="Phobius"/>
    </source>
</evidence>
<proteinExistence type="predicted"/>
<dbReference type="AlphaFoldDB" id="A0A7J7QU30"/>
<feature type="compositionally biased region" description="Basic residues" evidence="1">
    <location>
        <begin position="134"/>
        <end position="143"/>
    </location>
</feature>
<feature type="transmembrane region" description="Helical" evidence="2">
    <location>
        <begin position="258"/>
        <end position="280"/>
    </location>
</feature>
<reference evidence="3 4" key="1">
    <citation type="journal article" date="2020" name="Nature">
        <title>Six reference-quality genomes reveal evolution of bat adaptations.</title>
        <authorList>
            <person name="Jebb D."/>
            <person name="Huang Z."/>
            <person name="Pippel M."/>
            <person name="Hughes G.M."/>
            <person name="Lavrichenko K."/>
            <person name="Devanna P."/>
            <person name="Winkler S."/>
            <person name="Jermiin L.S."/>
            <person name="Skirmuntt E.C."/>
            <person name="Katzourakis A."/>
            <person name="Burkitt-Gray L."/>
            <person name="Ray D.A."/>
            <person name="Sullivan K.A.M."/>
            <person name="Roscito J.G."/>
            <person name="Kirilenko B.M."/>
            <person name="Davalos L.M."/>
            <person name="Corthals A.P."/>
            <person name="Power M.L."/>
            <person name="Jones G."/>
            <person name="Ransome R.D."/>
            <person name="Dechmann D.K.N."/>
            <person name="Locatelli A.G."/>
            <person name="Puechmaille S.J."/>
            <person name="Fedrigo O."/>
            <person name="Jarvis E.D."/>
            <person name="Hiller M."/>
            <person name="Vernes S.C."/>
            <person name="Myers E.W."/>
            <person name="Teeling E.C."/>
        </authorList>
    </citation>
    <scope>NUCLEOTIDE SEQUENCE [LARGE SCALE GENOMIC DNA]</scope>
    <source>
        <strain evidence="3">MMyoMyo1</strain>
        <tissue evidence="3">Flight muscle</tissue>
    </source>
</reference>
<feature type="compositionally biased region" description="Low complexity" evidence="1">
    <location>
        <begin position="43"/>
        <end position="54"/>
    </location>
</feature>
<dbReference type="EMBL" id="JABWUV010000058">
    <property type="protein sequence ID" value="KAF6267329.1"/>
    <property type="molecule type" value="Genomic_DNA"/>
</dbReference>
<feature type="compositionally biased region" description="Low complexity" evidence="1">
    <location>
        <begin position="22"/>
        <end position="35"/>
    </location>
</feature>
<evidence type="ECO:0000313" key="4">
    <source>
        <dbReference type="Proteomes" id="UP000527355"/>
    </source>
</evidence>
<keyword evidence="2" id="KW-1133">Transmembrane helix</keyword>
<gene>
    <name evidence="3" type="ORF">mMyoMyo1_019428</name>
</gene>
<evidence type="ECO:0000313" key="3">
    <source>
        <dbReference type="EMBL" id="KAF6267329.1"/>
    </source>
</evidence>